<accession>A0ABN9R6E4</accession>
<gene>
    <name evidence="2" type="ORF">PCOR1329_LOCUS17720</name>
</gene>
<comment type="caution">
    <text evidence="2">The sequence shown here is derived from an EMBL/GenBank/DDBJ whole genome shotgun (WGS) entry which is preliminary data.</text>
</comment>
<evidence type="ECO:0008006" key="4">
    <source>
        <dbReference type="Google" id="ProtNLM"/>
    </source>
</evidence>
<organism evidence="2 3">
    <name type="scientific">Prorocentrum cordatum</name>
    <dbReference type="NCBI Taxonomy" id="2364126"/>
    <lineage>
        <taxon>Eukaryota</taxon>
        <taxon>Sar</taxon>
        <taxon>Alveolata</taxon>
        <taxon>Dinophyceae</taxon>
        <taxon>Prorocentrales</taxon>
        <taxon>Prorocentraceae</taxon>
        <taxon>Prorocentrum</taxon>
    </lineage>
</organism>
<dbReference type="EMBL" id="CAUYUJ010005531">
    <property type="protein sequence ID" value="CAK0813970.1"/>
    <property type="molecule type" value="Genomic_DNA"/>
</dbReference>
<feature type="compositionally biased region" description="Basic residues" evidence="1">
    <location>
        <begin position="20"/>
        <end position="30"/>
    </location>
</feature>
<dbReference type="Proteomes" id="UP001189429">
    <property type="component" value="Unassembled WGS sequence"/>
</dbReference>
<feature type="region of interest" description="Disordered" evidence="1">
    <location>
        <begin position="1"/>
        <end position="37"/>
    </location>
</feature>
<sequence length="87" mass="9392">ALQGKHASMVLRNADETAKQLRKVRPKSSRAKAAAVDKAKYAQSWKDSVAKARAELGLPGNASFAKGTPLYKKAKGFHDEAKERALA</sequence>
<name>A0ABN9R6E4_9DINO</name>
<proteinExistence type="predicted"/>
<evidence type="ECO:0000313" key="2">
    <source>
        <dbReference type="EMBL" id="CAK0813970.1"/>
    </source>
</evidence>
<reference evidence="2" key="1">
    <citation type="submission" date="2023-10" db="EMBL/GenBank/DDBJ databases">
        <authorList>
            <person name="Chen Y."/>
            <person name="Shah S."/>
            <person name="Dougan E. K."/>
            <person name="Thang M."/>
            <person name="Chan C."/>
        </authorList>
    </citation>
    <scope>NUCLEOTIDE SEQUENCE [LARGE SCALE GENOMIC DNA]</scope>
</reference>
<evidence type="ECO:0000313" key="3">
    <source>
        <dbReference type="Proteomes" id="UP001189429"/>
    </source>
</evidence>
<evidence type="ECO:0000256" key="1">
    <source>
        <dbReference type="SAM" id="MobiDB-lite"/>
    </source>
</evidence>
<keyword evidence="3" id="KW-1185">Reference proteome</keyword>
<protein>
    <recommendedName>
        <fullName evidence="4">FACT complex subunit</fullName>
    </recommendedName>
</protein>
<feature type="non-terminal residue" evidence="2">
    <location>
        <position position="1"/>
    </location>
</feature>